<dbReference type="SUPFAM" id="SSF53335">
    <property type="entry name" value="S-adenosyl-L-methionine-dependent methyltransferases"/>
    <property type="match status" value="1"/>
</dbReference>
<accession>A0ABY2BSU8</accession>
<comment type="caution">
    <text evidence="1">The sequence shown here is derived from an EMBL/GenBank/DDBJ whole genome shotgun (WGS) entry which is preliminary data.</text>
</comment>
<reference evidence="1 2" key="1">
    <citation type="journal article" date="2015" name="Stand. Genomic Sci.">
        <title>Genomic Encyclopedia of Bacterial and Archaeal Type Strains, Phase III: the genomes of soil and plant-associated and newly described type strains.</title>
        <authorList>
            <person name="Whitman W.B."/>
            <person name="Woyke T."/>
            <person name="Klenk H.P."/>
            <person name="Zhou Y."/>
            <person name="Lilburn T.G."/>
            <person name="Beck B.J."/>
            <person name="De Vos P."/>
            <person name="Vandamme P."/>
            <person name="Eisen J.A."/>
            <person name="Garrity G."/>
            <person name="Hugenholtz P."/>
            <person name="Kyrpides N.C."/>
        </authorList>
    </citation>
    <scope>NUCLEOTIDE SEQUENCE [LARGE SCALE GENOMIC DNA]</scope>
    <source>
        <strain evidence="1 2">VKM Ac-2538</strain>
    </source>
</reference>
<gene>
    <name evidence="1" type="ORF">EV644_102500</name>
</gene>
<proteinExistence type="predicted"/>
<evidence type="ECO:0000313" key="1">
    <source>
        <dbReference type="EMBL" id="TCO29780.1"/>
    </source>
</evidence>
<organism evidence="1 2">
    <name type="scientific">Kribbella orskensis</name>
    <dbReference type="NCBI Taxonomy" id="2512216"/>
    <lineage>
        <taxon>Bacteria</taxon>
        <taxon>Bacillati</taxon>
        <taxon>Actinomycetota</taxon>
        <taxon>Actinomycetes</taxon>
        <taxon>Propionibacteriales</taxon>
        <taxon>Kribbellaceae</taxon>
        <taxon>Kribbella</taxon>
    </lineage>
</organism>
<evidence type="ECO:0008006" key="3">
    <source>
        <dbReference type="Google" id="ProtNLM"/>
    </source>
</evidence>
<dbReference type="InterPro" id="IPR029063">
    <property type="entry name" value="SAM-dependent_MTases_sf"/>
</dbReference>
<name>A0ABY2BSU8_9ACTN</name>
<keyword evidence="2" id="KW-1185">Reference proteome</keyword>
<evidence type="ECO:0000313" key="2">
    <source>
        <dbReference type="Proteomes" id="UP000295818"/>
    </source>
</evidence>
<dbReference type="Gene3D" id="3.40.50.150">
    <property type="entry name" value="Vaccinia Virus protein VP39"/>
    <property type="match status" value="1"/>
</dbReference>
<dbReference type="Proteomes" id="UP000295818">
    <property type="component" value="Unassembled WGS sequence"/>
</dbReference>
<dbReference type="EMBL" id="SLWM01000002">
    <property type="protein sequence ID" value="TCO29780.1"/>
    <property type="molecule type" value="Genomic_DNA"/>
</dbReference>
<sequence>MLPEEGRWRPFPIGSGGPWTRWIPSPVSRSSRSAADQGAAAQLVCERLTTGHLLATDRSAVAVNRTAGRNPQYVKAGRLTVQRTALDELKLPEDSIDKAFCVNVNLFWVSDAEAELAALRQGLRSGAPLFILYGAEGPTGGDRVTALVAEAVKAAGFDTVEVVTADHGLGVISHAP</sequence>
<protein>
    <recommendedName>
        <fullName evidence="3">Methyltransferase family protein</fullName>
    </recommendedName>
</protein>